<evidence type="ECO:0000256" key="3">
    <source>
        <dbReference type="ARBA" id="ARBA00022801"/>
    </source>
</evidence>
<dbReference type="EMBL" id="MCFI01000013">
    <property type="protein sequence ID" value="ORY80442.1"/>
    <property type="molecule type" value="Genomic_DNA"/>
</dbReference>
<evidence type="ECO:0000313" key="14">
    <source>
        <dbReference type="EMBL" id="ORY80442.1"/>
    </source>
</evidence>
<dbReference type="GO" id="GO:0046872">
    <property type="term" value="F:metal ion binding"/>
    <property type="evidence" value="ECO:0007669"/>
    <property type="project" value="UniProtKB-KW"/>
</dbReference>
<dbReference type="PANTHER" id="PTHR10625">
    <property type="entry name" value="HISTONE DEACETYLASE HDAC1-RELATED"/>
    <property type="match status" value="1"/>
</dbReference>
<evidence type="ECO:0000256" key="4">
    <source>
        <dbReference type="ARBA" id="ARBA00022853"/>
    </source>
</evidence>
<dbReference type="Gene3D" id="3.40.800.20">
    <property type="entry name" value="Histone deacetylase domain"/>
    <property type="match status" value="1"/>
</dbReference>
<dbReference type="RefSeq" id="XP_040724330.1">
    <property type="nucleotide sequence ID" value="XM_040872069.1"/>
</dbReference>
<dbReference type="InterPro" id="IPR037138">
    <property type="entry name" value="His_deacetylse_dom_sf"/>
</dbReference>
<feature type="binding site" evidence="11">
    <location>
        <position position="161"/>
    </location>
    <ligand>
        <name>substrate</name>
    </ligand>
</feature>
<comment type="catalytic activity">
    <reaction evidence="9">
        <text>N(6)-acetyl-L-lysyl-[histone] + H2O = L-lysyl-[histone] + acetate</text>
        <dbReference type="Rhea" id="RHEA:58196"/>
        <dbReference type="Rhea" id="RHEA-COMP:9845"/>
        <dbReference type="Rhea" id="RHEA-COMP:11338"/>
        <dbReference type="ChEBI" id="CHEBI:15377"/>
        <dbReference type="ChEBI" id="CHEBI:29969"/>
        <dbReference type="ChEBI" id="CHEBI:30089"/>
        <dbReference type="ChEBI" id="CHEBI:61930"/>
        <dbReference type="EC" id="3.5.1.98"/>
    </reaction>
</comment>
<keyword evidence="4 9" id="KW-0156">Chromatin regulator</keyword>
<keyword evidence="5 9" id="KW-0805">Transcription regulation</keyword>
<accession>A0A1Y2F942</accession>
<keyword evidence="6 9" id="KW-0804">Transcription</keyword>
<feature type="active site" description="Proton acceptor" evidence="10">
    <location>
        <position position="153"/>
    </location>
</feature>
<keyword evidence="7 9" id="KW-0539">Nucleus</keyword>
<comment type="similarity">
    <text evidence="8 9">Belongs to the histone deacetylase family. HD Type 1 subfamily.</text>
</comment>
<dbReference type="InterPro" id="IPR003084">
    <property type="entry name" value="HDAC_I/II"/>
</dbReference>
<name>A0A1Y2F942_PROLT</name>
<dbReference type="Proteomes" id="UP000193685">
    <property type="component" value="Unassembled WGS sequence"/>
</dbReference>
<evidence type="ECO:0000256" key="8">
    <source>
        <dbReference type="ARBA" id="ARBA00061569"/>
    </source>
</evidence>
<dbReference type="SUPFAM" id="SSF52768">
    <property type="entry name" value="Arginase/deacetylase"/>
    <property type="match status" value="1"/>
</dbReference>
<dbReference type="GO" id="GO:0034967">
    <property type="term" value="C:Set3 complex"/>
    <property type="evidence" value="ECO:0007669"/>
    <property type="project" value="UniProtKB-ARBA"/>
</dbReference>
<dbReference type="GO" id="GO:0141221">
    <property type="term" value="F:histone deacetylase activity, hydrolytic mechanism"/>
    <property type="evidence" value="ECO:0007669"/>
    <property type="project" value="UniProtKB-EC"/>
</dbReference>
<evidence type="ECO:0000256" key="2">
    <source>
        <dbReference type="ARBA" id="ARBA00012111"/>
    </source>
</evidence>
<dbReference type="PRINTS" id="PR01270">
    <property type="entry name" value="HDASUPER"/>
</dbReference>
<dbReference type="EC" id="3.5.1.98" evidence="2 9"/>
<evidence type="ECO:0000256" key="6">
    <source>
        <dbReference type="ARBA" id="ARBA00023163"/>
    </source>
</evidence>
<dbReference type="PANTHER" id="PTHR10625:SF36">
    <property type="entry name" value="HISTONE DEACETYLASE 3"/>
    <property type="match status" value="1"/>
</dbReference>
<keyword evidence="15" id="KW-1185">Reference proteome</keyword>
<dbReference type="InterPro" id="IPR000286">
    <property type="entry name" value="HDACs"/>
</dbReference>
<dbReference type="InterPro" id="IPR023801">
    <property type="entry name" value="His_deacetylse_dom"/>
</dbReference>
<dbReference type="GO" id="GO:0070210">
    <property type="term" value="C:Rpd3L-Expanded complex"/>
    <property type="evidence" value="ECO:0007669"/>
    <property type="project" value="TreeGrafter"/>
</dbReference>
<dbReference type="OMA" id="HFARNEY"/>
<evidence type="ECO:0000256" key="1">
    <source>
        <dbReference type="ARBA" id="ARBA00004123"/>
    </source>
</evidence>
<dbReference type="GeneID" id="63788668"/>
<evidence type="ECO:0000256" key="12">
    <source>
        <dbReference type="PIRSR" id="PIRSR037913-3"/>
    </source>
</evidence>
<evidence type="ECO:0000259" key="13">
    <source>
        <dbReference type="Pfam" id="PF00850"/>
    </source>
</evidence>
<comment type="caution">
    <text evidence="14">The sequence shown here is derived from an EMBL/GenBank/DDBJ whole genome shotgun (WGS) entry which is preliminary data.</text>
</comment>
<proteinExistence type="inferred from homology"/>
<evidence type="ECO:0000313" key="15">
    <source>
        <dbReference type="Proteomes" id="UP000193685"/>
    </source>
</evidence>
<dbReference type="Pfam" id="PF00850">
    <property type="entry name" value="Hist_deacetyl"/>
    <property type="match status" value="1"/>
</dbReference>
<evidence type="ECO:0000256" key="7">
    <source>
        <dbReference type="ARBA" id="ARBA00023242"/>
    </source>
</evidence>
<dbReference type="GO" id="GO:0040029">
    <property type="term" value="P:epigenetic regulation of gene expression"/>
    <property type="evidence" value="ECO:0007669"/>
    <property type="project" value="TreeGrafter"/>
</dbReference>
<reference evidence="14 15" key="1">
    <citation type="submission" date="2016-07" db="EMBL/GenBank/DDBJ databases">
        <title>Pervasive Adenine N6-methylation of Active Genes in Fungi.</title>
        <authorList>
            <consortium name="DOE Joint Genome Institute"/>
            <person name="Mondo S.J."/>
            <person name="Dannebaum R.O."/>
            <person name="Kuo R.C."/>
            <person name="Labutti K."/>
            <person name="Haridas S."/>
            <person name="Kuo A."/>
            <person name="Salamov A."/>
            <person name="Ahrendt S.R."/>
            <person name="Lipzen A."/>
            <person name="Sullivan W."/>
            <person name="Andreopoulos W.B."/>
            <person name="Clum A."/>
            <person name="Lindquist E."/>
            <person name="Daum C."/>
            <person name="Ramamoorthy G.K."/>
            <person name="Gryganskyi A."/>
            <person name="Culley D."/>
            <person name="Magnuson J.K."/>
            <person name="James T.Y."/>
            <person name="O'Malley M.A."/>
            <person name="Stajich J.E."/>
            <person name="Spatafora J.W."/>
            <person name="Visel A."/>
            <person name="Grigoriev I.V."/>
        </authorList>
    </citation>
    <scope>NUCLEOTIDE SEQUENCE [LARGE SCALE GENOMIC DNA]</scope>
    <source>
        <strain evidence="14 15">12-1054</strain>
    </source>
</reference>
<sequence>METVHDYADPKRKKRVSYHHKPSVGNYHFGQIHPMKPHRLAVTHALVMSYGLHEKMDVYSPRQATKSELGMFHTPEYVDFLSRVTPENASDLSVEERRVHNIASDNGNNGDCPAFAGIWDFCATYTGSSLSAARSLLNESSDIAINWSGGLHHAQKNEASGFCYVNDIVIAILYLLRLHPRVLYIDIDIHHGDGVQNAFYSTDRVLTLSFHKFVPQTSSEYFFPGTGSLNETGERKGQHYSINFPLQDGITDDAYLEIFKQVTNLCVESYRPTAIVLQCGADSLGSDRLGRFSLSIQGHAAAVKHIKSMGLPVLVLGGGGYTLRNVARCWTAETAVLCDTQLEETLPETPYHAFFGPDYSLYPNLRTKLEDMNTKKYLNDVVARIKEDLRYLNHAPNVLMEWTPDMFDNGIDEDRKDELDEALKDRRTVEAGAQERRRGLV</sequence>
<evidence type="ECO:0000256" key="9">
    <source>
        <dbReference type="PIRNR" id="PIRNR037913"/>
    </source>
</evidence>
<dbReference type="OrthoDB" id="1918432at2759"/>
<dbReference type="AlphaFoldDB" id="A0A1Y2F942"/>
<organism evidence="14 15">
    <name type="scientific">Protomyces lactucae-debilis</name>
    <dbReference type="NCBI Taxonomy" id="2754530"/>
    <lineage>
        <taxon>Eukaryota</taxon>
        <taxon>Fungi</taxon>
        <taxon>Dikarya</taxon>
        <taxon>Ascomycota</taxon>
        <taxon>Taphrinomycotina</taxon>
        <taxon>Taphrinomycetes</taxon>
        <taxon>Taphrinales</taxon>
        <taxon>Protomycetaceae</taxon>
        <taxon>Protomyces</taxon>
    </lineage>
</organism>
<evidence type="ECO:0000256" key="11">
    <source>
        <dbReference type="PIRSR" id="PIRSR037913-2"/>
    </source>
</evidence>
<protein>
    <recommendedName>
        <fullName evidence="2 9">Histone deacetylase</fullName>
        <ecNumber evidence="2 9">3.5.1.98</ecNumber>
    </recommendedName>
</protein>
<feature type="binding site" evidence="11">
    <location>
        <position position="321"/>
    </location>
    <ligand>
        <name>substrate</name>
    </ligand>
</feature>
<feature type="domain" description="Histone deacetylase" evidence="13">
    <location>
        <begin position="33"/>
        <end position="336"/>
    </location>
</feature>
<feature type="binding site" evidence="12">
    <location>
        <position position="190"/>
    </location>
    <ligand>
        <name>a divalent metal cation</name>
        <dbReference type="ChEBI" id="CHEBI:60240"/>
    </ligand>
</feature>
<feature type="binding site" evidence="12">
    <location>
        <position position="188"/>
    </location>
    <ligand>
        <name>a divalent metal cation</name>
        <dbReference type="ChEBI" id="CHEBI:60240"/>
    </ligand>
</feature>
<comment type="subcellular location">
    <subcellularLocation>
        <location evidence="1 9">Nucleus</location>
    </subcellularLocation>
</comment>
<dbReference type="InterPro" id="IPR023696">
    <property type="entry name" value="Ureohydrolase_dom_sf"/>
</dbReference>
<dbReference type="PIRSF" id="PIRSF037913">
    <property type="entry name" value="His_deacetylse_1"/>
    <property type="match status" value="1"/>
</dbReference>
<evidence type="ECO:0000256" key="10">
    <source>
        <dbReference type="PIRSR" id="PIRSR037913-1"/>
    </source>
</evidence>
<dbReference type="PRINTS" id="PR01271">
    <property type="entry name" value="HISDACETLASE"/>
</dbReference>
<gene>
    <name evidence="14" type="ORF">BCR37DRAFT_404907</name>
</gene>
<dbReference type="STRING" id="56484.A0A1Y2F942"/>
<keyword evidence="12" id="KW-0479">Metal-binding</keyword>
<feature type="binding site" evidence="12">
    <location>
        <position position="282"/>
    </location>
    <ligand>
        <name>a divalent metal cation</name>
        <dbReference type="ChEBI" id="CHEBI:60240"/>
    </ligand>
</feature>
<dbReference type="FunFam" id="3.40.800.20:FF:000007">
    <property type="entry name" value="Histone deacetylase"/>
    <property type="match status" value="1"/>
</dbReference>
<evidence type="ECO:0000256" key="5">
    <source>
        <dbReference type="ARBA" id="ARBA00023015"/>
    </source>
</evidence>
<feature type="binding site" evidence="11">
    <location>
        <position position="111"/>
    </location>
    <ligand>
        <name>substrate</name>
    </ligand>
</feature>
<keyword evidence="3 9" id="KW-0378">Hydrolase</keyword>